<sequence>MTVLSQQATASGNGLVKQVAGNNTEYHVTQYLGPGRLTPVPVADDELRIADHAYVPAPAAVLPEDEPVARAVRALTGSPDGNGIVVLAGDPGTGRRTTALRVLRKAGVPGKRICDLLPDWDTPRAAQIPHGPGDGYVLDLSDYSSLPKDFYRGLAEYRTGTLRSVVRGPAAVREEPGPEPEEARTLLVILVTHGTWNPAEAPAVPRIEPARPPAPEVARAHLRLLSEERREWLEHEKLAGLLDENTAPRDAARLARIIAGCPGDDPGRAAEQYRNWRSTVTTWFRDNAGQAGLRYRALMVAAALLDGAPAPVVLAAAESLYRMDAQAPPGALLAGQDLQTRLDVIEAQRDGDRILLGKARPGIALGVLDHVWRELPEVRELLLDWMAKISESGGIAVRHLDLIADRLTHLAAGLAGETVLDLALTWIGKGGEQHRRLAAGVLGRLATHPRTGAEVRRRLYDWARNKGTPEELCRAVAEVCAGELGRTYPQVALTRLRLLAGRPDGRAAGAVADAVRALAGSSPARREGMLEVAVRWAEDEDPAVRLSGARVFLALVELPGGDAGAPADDSAGNDRHAVARSLLADLAVPAADGREPPERGLLVRGWRAAFGQEPTADPARRALAAWLDTPDLTDEQALVIPEAVLRGRLHQARLAELVLGGDTETGRARRRELLDRLITAPLPAAA</sequence>
<evidence type="ECO:0000313" key="1">
    <source>
        <dbReference type="EMBL" id="SFD58618.1"/>
    </source>
</evidence>
<dbReference type="STRING" id="910347.SAMN05421773_1206"/>
<dbReference type="AlphaFoldDB" id="A0A1I1TN43"/>
<name>A0A1I1TN43_9ACTN</name>
<evidence type="ECO:0000313" key="2">
    <source>
        <dbReference type="Proteomes" id="UP000199207"/>
    </source>
</evidence>
<keyword evidence="2" id="KW-1185">Reference proteome</keyword>
<dbReference type="RefSeq" id="WP_093841191.1">
    <property type="nucleotide sequence ID" value="NZ_FOLM01000020.1"/>
</dbReference>
<organism evidence="1 2">
    <name type="scientific">Streptomyces aidingensis</name>
    <dbReference type="NCBI Taxonomy" id="910347"/>
    <lineage>
        <taxon>Bacteria</taxon>
        <taxon>Bacillati</taxon>
        <taxon>Actinomycetota</taxon>
        <taxon>Actinomycetes</taxon>
        <taxon>Kitasatosporales</taxon>
        <taxon>Streptomycetaceae</taxon>
        <taxon>Streptomyces</taxon>
    </lineage>
</organism>
<dbReference type="OrthoDB" id="4182570at2"/>
<gene>
    <name evidence="1" type="ORF">SAMN05421773_1206</name>
</gene>
<reference evidence="1 2" key="1">
    <citation type="submission" date="2016-10" db="EMBL/GenBank/DDBJ databases">
        <authorList>
            <person name="de Groot N.N."/>
        </authorList>
    </citation>
    <scope>NUCLEOTIDE SEQUENCE [LARGE SCALE GENOMIC DNA]</scope>
    <source>
        <strain evidence="1 2">CGMCC 4.5739</strain>
    </source>
</reference>
<dbReference type="Proteomes" id="UP000199207">
    <property type="component" value="Unassembled WGS sequence"/>
</dbReference>
<protein>
    <submittedName>
        <fullName evidence="1">Uncharacterized protein</fullName>
    </submittedName>
</protein>
<accession>A0A1I1TN43</accession>
<dbReference type="EMBL" id="FOLM01000020">
    <property type="protein sequence ID" value="SFD58618.1"/>
    <property type="molecule type" value="Genomic_DNA"/>
</dbReference>
<proteinExistence type="predicted"/>